<sequence>METQVSLIYSAFGQKKKLIIIYAIPATPPAHLSVKSPGALIVFPAKGLSSW</sequence>
<evidence type="ECO:0000313" key="1">
    <source>
        <dbReference type="EMBL" id="JAH82627.1"/>
    </source>
</evidence>
<protein>
    <submittedName>
        <fullName evidence="1">Uncharacterized protein</fullName>
    </submittedName>
</protein>
<dbReference type="EMBL" id="GBXM01025950">
    <property type="protein sequence ID" value="JAH82627.1"/>
    <property type="molecule type" value="Transcribed_RNA"/>
</dbReference>
<dbReference type="AlphaFoldDB" id="A0A0E9VX21"/>
<reference evidence="1" key="2">
    <citation type="journal article" date="2015" name="Fish Shellfish Immunol.">
        <title>Early steps in the European eel (Anguilla anguilla)-Vibrio vulnificus interaction in the gills: Role of the RtxA13 toxin.</title>
        <authorList>
            <person name="Callol A."/>
            <person name="Pajuelo D."/>
            <person name="Ebbesson L."/>
            <person name="Teles M."/>
            <person name="MacKenzie S."/>
            <person name="Amaro C."/>
        </authorList>
    </citation>
    <scope>NUCLEOTIDE SEQUENCE</scope>
</reference>
<accession>A0A0E9VX21</accession>
<organism evidence="1">
    <name type="scientific">Anguilla anguilla</name>
    <name type="common">European freshwater eel</name>
    <name type="synonym">Muraena anguilla</name>
    <dbReference type="NCBI Taxonomy" id="7936"/>
    <lineage>
        <taxon>Eukaryota</taxon>
        <taxon>Metazoa</taxon>
        <taxon>Chordata</taxon>
        <taxon>Craniata</taxon>
        <taxon>Vertebrata</taxon>
        <taxon>Euteleostomi</taxon>
        <taxon>Actinopterygii</taxon>
        <taxon>Neopterygii</taxon>
        <taxon>Teleostei</taxon>
        <taxon>Anguilliformes</taxon>
        <taxon>Anguillidae</taxon>
        <taxon>Anguilla</taxon>
    </lineage>
</organism>
<name>A0A0E9VX21_ANGAN</name>
<proteinExistence type="predicted"/>
<reference evidence="1" key="1">
    <citation type="submission" date="2014-11" db="EMBL/GenBank/DDBJ databases">
        <authorList>
            <person name="Amaro Gonzalez C."/>
        </authorList>
    </citation>
    <scope>NUCLEOTIDE SEQUENCE</scope>
</reference>